<organism evidence="2 3">
    <name type="scientific">Apophysomyces ossiformis</name>
    <dbReference type="NCBI Taxonomy" id="679940"/>
    <lineage>
        <taxon>Eukaryota</taxon>
        <taxon>Fungi</taxon>
        <taxon>Fungi incertae sedis</taxon>
        <taxon>Mucoromycota</taxon>
        <taxon>Mucoromycotina</taxon>
        <taxon>Mucoromycetes</taxon>
        <taxon>Mucorales</taxon>
        <taxon>Mucorineae</taxon>
        <taxon>Mucoraceae</taxon>
        <taxon>Apophysomyces</taxon>
    </lineage>
</organism>
<evidence type="ECO:0000256" key="1">
    <source>
        <dbReference type="SAM" id="MobiDB-lite"/>
    </source>
</evidence>
<evidence type="ECO:0000313" key="2">
    <source>
        <dbReference type="EMBL" id="KAF7722443.1"/>
    </source>
</evidence>
<name>A0A8H7BLS1_9FUNG</name>
<accession>A0A8H7BLS1</accession>
<feature type="region of interest" description="Disordered" evidence="1">
    <location>
        <begin position="99"/>
        <end position="126"/>
    </location>
</feature>
<dbReference type="EMBL" id="JABAYA010000195">
    <property type="protein sequence ID" value="KAF7722443.1"/>
    <property type="molecule type" value="Genomic_DNA"/>
</dbReference>
<evidence type="ECO:0000313" key="3">
    <source>
        <dbReference type="Proteomes" id="UP000605846"/>
    </source>
</evidence>
<proteinExistence type="predicted"/>
<gene>
    <name evidence="2" type="ORF">EC973_003145</name>
</gene>
<keyword evidence="3" id="KW-1185">Reference proteome</keyword>
<sequence>MAYKVGVQIILFGANCIPEVDWTCRFSSQAPSNAIALSRVNPDAFKFCLLRFFCVFNSLRIGERTRTIKILGYGIKQPVVAEESSASVVNHTPFATIDNTDRKTGSRRVEADDGLTSSSSAEEERQTLDIIRRKRAQSLPGATNNKPDGVITNMADVKGTNTNVAENLLWIVSAARALYEAYQARALPNTLILGEWVALLLLGLVACYYVPQTVDPKHATSYSATSSDDQAIDTLSQNSNHAPRTDRVRDENCIGKSPPENVTTSRSIFGAHRLSYRTNADDGLACGVSLLPIVAVAKVVEVAQREMDTMHTDLSIR</sequence>
<feature type="compositionally biased region" description="Basic and acidic residues" evidence="1">
    <location>
        <begin position="243"/>
        <end position="253"/>
    </location>
</feature>
<feature type="compositionally biased region" description="Basic and acidic residues" evidence="1">
    <location>
        <begin position="99"/>
        <end position="111"/>
    </location>
</feature>
<feature type="region of interest" description="Disordered" evidence="1">
    <location>
        <begin position="235"/>
        <end position="257"/>
    </location>
</feature>
<protein>
    <submittedName>
        <fullName evidence="2">Uncharacterized protein</fullName>
    </submittedName>
</protein>
<reference evidence="2" key="1">
    <citation type="submission" date="2020-01" db="EMBL/GenBank/DDBJ databases">
        <title>Genome Sequencing of Three Apophysomyces-Like Fungal Strains Confirms a Novel Fungal Genus in the Mucoromycota with divergent Burkholderia-like Endosymbiotic Bacteria.</title>
        <authorList>
            <person name="Stajich J.E."/>
            <person name="Macias A.M."/>
            <person name="Carter-House D."/>
            <person name="Lovett B."/>
            <person name="Kasson L.R."/>
            <person name="Berry K."/>
            <person name="Grigoriev I."/>
            <person name="Chang Y."/>
            <person name="Spatafora J."/>
            <person name="Kasson M.T."/>
        </authorList>
    </citation>
    <scope>NUCLEOTIDE SEQUENCE</scope>
    <source>
        <strain evidence="2">NRRL A-21654</strain>
    </source>
</reference>
<dbReference type="OrthoDB" id="2242893at2759"/>
<comment type="caution">
    <text evidence="2">The sequence shown here is derived from an EMBL/GenBank/DDBJ whole genome shotgun (WGS) entry which is preliminary data.</text>
</comment>
<dbReference type="AlphaFoldDB" id="A0A8H7BLS1"/>
<dbReference type="Proteomes" id="UP000605846">
    <property type="component" value="Unassembled WGS sequence"/>
</dbReference>